<reference evidence="1 3" key="2">
    <citation type="submission" date="2018-06" db="EMBL/GenBank/DDBJ databases">
        <title>Genomic Encyclopedia of Type Strains, Phase III (KMG-III): the genomes of soil and plant-associated and newly described type strains.</title>
        <authorList>
            <person name="Whitman W."/>
        </authorList>
    </citation>
    <scope>NUCLEOTIDE SEQUENCE [LARGE SCALE GENOMIC DNA]</scope>
    <source>
        <strain evidence="1 3">CGMCC 1.15366</strain>
    </source>
</reference>
<evidence type="ECO:0000313" key="1">
    <source>
        <dbReference type="EMBL" id="RAK01425.1"/>
    </source>
</evidence>
<proteinExistence type="predicted"/>
<evidence type="ECO:0000313" key="2">
    <source>
        <dbReference type="EMBL" id="RUO28266.1"/>
    </source>
</evidence>
<dbReference type="OrthoDB" id="8893233at2"/>
<dbReference type="EMBL" id="QLMD01000001">
    <property type="protein sequence ID" value="RAK01425.1"/>
    <property type="molecule type" value="Genomic_DNA"/>
</dbReference>
<dbReference type="Proteomes" id="UP000287865">
    <property type="component" value="Unassembled WGS sequence"/>
</dbReference>
<dbReference type="Proteomes" id="UP000249203">
    <property type="component" value="Unassembled WGS sequence"/>
</dbReference>
<dbReference type="RefSeq" id="WP_111567922.1">
    <property type="nucleotide sequence ID" value="NZ_PIPK01000001.1"/>
</dbReference>
<gene>
    <name evidence="1" type="ORF">B0I24_10148</name>
    <name evidence="2" type="ORF">CWE07_00215</name>
</gene>
<organism evidence="1 3">
    <name type="scientific">Aliidiomarina maris</name>
    <dbReference type="NCBI Taxonomy" id="531312"/>
    <lineage>
        <taxon>Bacteria</taxon>
        <taxon>Pseudomonadati</taxon>
        <taxon>Pseudomonadota</taxon>
        <taxon>Gammaproteobacteria</taxon>
        <taxon>Alteromonadales</taxon>
        <taxon>Idiomarinaceae</taxon>
        <taxon>Aliidiomarina</taxon>
    </lineage>
</organism>
<evidence type="ECO:0000313" key="4">
    <source>
        <dbReference type="Proteomes" id="UP000287865"/>
    </source>
</evidence>
<evidence type="ECO:0000313" key="3">
    <source>
        <dbReference type="Proteomes" id="UP000249203"/>
    </source>
</evidence>
<accession>A0A327X3I0</accession>
<sequence>MKTSKLAIVVSILVGGVIGAATMHYSGPAVAATASVSSERFDFRTENRGELTQSSPVNLKDGSRYQAFRLNPQRTGILSLRQSGALQGQLILLNDQFEVIQQGTDRTLAAFIDERLSNQSLLLVVSGQDASSYGPFRLQSEWVEVGNTDQLMSGEEITGYLQGQPTRYSLQIDEQGIYQFDMKSDQFDSYLRLEGNSVNQTDDDSGDGLNARLNVFLQPGSYQLSATTPFSDGSDTYGLYTIQMRLLESADNLVSGGNVEIGESLRGMLQSSSARFNLHVPDGRRVRVSAESDNFDTVLEIEGPTSFYDDDGGSGTNSLVNDYFPAGHYTIIVRPFSSGTGAFQLSVH</sequence>
<dbReference type="EMBL" id="PIPK01000001">
    <property type="protein sequence ID" value="RUO28266.1"/>
    <property type="molecule type" value="Genomic_DNA"/>
</dbReference>
<protein>
    <recommendedName>
        <fullName evidence="5">Pre-peptidase</fullName>
    </recommendedName>
</protein>
<keyword evidence="4" id="KW-1185">Reference proteome</keyword>
<reference evidence="2 4" key="1">
    <citation type="journal article" date="2018" name="Front. Microbiol.">
        <title>Genome-Based Analysis Reveals the Taxonomy and Diversity of the Family Idiomarinaceae.</title>
        <authorList>
            <person name="Liu Y."/>
            <person name="Lai Q."/>
            <person name="Shao Z."/>
        </authorList>
    </citation>
    <scope>NUCLEOTIDE SEQUENCE [LARGE SCALE GENOMIC DNA]</scope>
    <source>
        <strain evidence="2 4">CF12-14</strain>
    </source>
</reference>
<dbReference type="Gene3D" id="2.60.120.380">
    <property type="match status" value="1"/>
</dbReference>
<evidence type="ECO:0008006" key="5">
    <source>
        <dbReference type="Google" id="ProtNLM"/>
    </source>
</evidence>
<comment type="caution">
    <text evidence="1">The sequence shown here is derived from an EMBL/GenBank/DDBJ whole genome shotgun (WGS) entry which is preliminary data.</text>
</comment>
<dbReference type="AlphaFoldDB" id="A0A327X3I0"/>
<name>A0A327X3I0_9GAMM</name>